<evidence type="ECO:0000313" key="5">
    <source>
        <dbReference type="Proteomes" id="UP000242715"/>
    </source>
</evidence>
<organism evidence="4 5">
    <name type="scientific">Trifolium subterraneum</name>
    <name type="common">Subterranean clover</name>
    <dbReference type="NCBI Taxonomy" id="3900"/>
    <lineage>
        <taxon>Eukaryota</taxon>
        <taxon>Viridiplantae</taxon>
        <taxon>Streptophyta</taxon>
        <taxon>Embryophyta</taxon>
        <taxon>Tracheophyta</taxon>
        <taxon>Spermatophyta</taxon>
        <taxon>Magnoliopsida</taxon>
        <taxon>eudicotyledons</taxon>
        <taxon>Gunneridae</taxon>
        <taxon>Pentapetalae</taxon>
        <taxon>rosids</taxon>
        <taxon>fabids</taxon>
        <taxon>Fabales</taxon>
        <taxon>Fabaceae</taxon>
        <taxon>Papilionoideae</taxon>
        <taxon>50 kb inversion clade</taxon>
        <taxon>NPAAA clade</taxon>
        <taxon>Hologalegina</taxon>
        <taxon>IRL clade</taxon>
        <taxon>Trifolieae</taxon>
        <taxon>Trifolium</taxon>
    </lineage>
</organism>
<evidence type="ECO:0000256" key="2">
    <source>
        <dbReference type="ARBA" id="ARBA00022729"/>
    </source>
</evidence>
<name>A0A2Z6NRQ3_TRISU</name>
<dbReference type="GO" id="GO:0010215">
    <property type="term" value="P:cellulose microfibril organization"/>
    <property type="evidence" value="ECO:0007669"/>
    <property type="project" value="InterPro"/>
</dbReference>
<evidence type="ECO:0000256" key="3">
    <source>
        <dbReference type="ARBA" id="ARBA00023180"/>
    </source>
</evidence>
<dbReference type="GO" id="GO:0052324">
    <property type="term" value="P:plant-type cell wall cellulose biosynthetic process"/>
    <property type="evidence" value="ECO:0007669"/>
    <property type="project" value="TreeGrafter"/>
</dbReference>
<protein>
    <recommendedName>
        <fullName evidence="6">COBRA-like protein</fullName>
    </recommendedName>
</protein>
<proteinExistence type="inferred from homology"/>
<keyword evidence="5" id="KW-1185">Reference proteome</keyword>
<reference evidence="5" key="1">
    <citation type="journal article" date="2017" name="Front. Plant Sci.">
        <title>Climate Clever Clovers: New Paradigm to Reduce the Environmental Footprint of Ruminants by Breeding Low Methanogenic Forages Utilizing Haplotype Variation.</title>
        <authorList>
            <person name="Kaur P."/>
            <person name="Appels R."/>
            <person name="Bayer P.E."/>
            <person name="Keeble-Gagnere G."/>
            <person name="Wang J."/>
            <person name="Hirakawa H."/>
            <person name="Shirasawa K."/>
            <person name="Vercoe P."/>
            <person name="Stefanova K."/>
            <person name="Durmic Z."/>
            <person name="Nichols P."/>
            <person name="Revell C."/>
            <person name="Isobe S.N."/>
            <person name="Edwards D."/>
            <person name="Erskine W."/>
        </authorList>
    </citation>
    <scope>NUCLEOTIDE SEQUENCE [LARGE SCALE GENOMIC DNA]</scope>
    <source>
        <strain evidence="5">cv. Daliak</strain>
    </source>
</reference>
<evidence type="ECO:0008006" key="6">
    <source>
        <dbReference type="Google" id="ProtNLM"/>
    </source>
</evidence>
<comment type="similarity">
    <text evidence="1">Belongs to the COBRA family.</text>
</comment>
<evidence type="ECO:0000256" key="1">
    <source>
        <dbReference type="ARBA" id="ARBA00005507"/>
    </source>
</evidence>
<dbReference type="PANTHER" id="PTHR31673">
    <property type="entry name" value="PROTEIN COBRA"/>
    <property type="match status" value="1"/>
</dbReference>
<dbReference type="OrthoDB" id="1724830at2759"/>
<dbReference type="Pfam" id="PF04833">
    <property type="entry name" value="COBRA"/>
    <property type="match status" value="2"/>
</dbReference>
<evidence type="ECO:0000313" key="4">
    <source>
        <dbReference type="EMBL" id="GAU46954.1"/>
    </source>
</evidence>
<dbReference type="PANTHER" id="PTHR31673:SF61">
    <property type="entry name" value="PROTEIN COBRA"/>
    <property type="match status" value="1"/>
</dbReference>
<sequence length="321" mass="35641">MVTMYNFQQYRHIQESGWTIGWTWVKEEVIWYLLGSHAIEQGDCSKFHSGIPHSCKKKPTVVDKLSRIPYNLKVANYCKAGVLSSLAQDPSNVVSMFEITVGSTGTTCKSIQLPKNFTLKTPGPGYTCGPAKIVRTTPYVTSDKRIVSQTFSYGYHVQLPAISPYSRVRMDDRVDMGEGEMVDKLSRIPYNLKVANCCKVGVLSSLAQDPSNAVSMFEITVGSTGTTCKSIQLPKNFTLKTPGPGYTCGPAKIVRTTPYVTSDKRIVSQAFMTWNITYTYSKFLAQRTPTCCVLLSSFCNDTVVNCLTCTCGHPSKWLNIY</sequence>
<keyword evidence="2" id="KW-0732">Signal</keyword>
<dbReference type="Proteomes" id="UP000242715">
    <property type="component" value="Unassembled WGS sequence"/>
</dbReference>
<dbReference type="GO" id="GO:0005886">
    <property type="term" value="C:plasma membrane"/>
    <property type="evidence" value="ECO:0007669"/>
    <property type="project" value="TreeGrafter"/>
</dbReference>
<gene>
    <name evidence="4" type="ORF">TSUD_281890</name>
</gene>
<dbReference type="AlphaFoldDB" id="A0A2Z6NRQ3"/>
<dbReference type="EMBL" id="DF974267">
    <property type="protein sequence ID" value="GAU46954.1"/>
    <property type="molecule type" value="Genomic_DNA"/>
</dbReference>
<accession>A0A2Z6NRQ3</accession>
<dbReference type="InterPro" id="IPR006918">
    <property type="entry name" value="COBRA_pln"/>
</dbReference>
<keyword evidence="3" id="KW-0325">Glycoprotein</keyword>